<keyword evidence="1" id="KW-0723">Serine/threonine-protein kinase</keyword>
<keyword evidence="3" id="KW-0808">Transferase</keyword>
<dbReference type="Gene3D" id="1.10.510.10">
    <property type="entry name" value="Transferase(Phosphotransferase) domain 1"/>
    <property type="match status" value="1"/>
</dbReference>
<feature type="region of interest" description="Disordered" evidence="7">
    <location>
        <begin position="1"/>
        <end position="148"/>
    </location>
</feature>
<evidence type="ECO:0000259" key="9">
    <source>
        <dbReference type="PROSITE" id="PS51285"/>
    </source>
</evidence>
<dbReference type="Pfam" id="PF00069">
    <property type="entry name" value="Pkinase"/>
    <property type="match status" value="1"/>
</dbReference>
<keyword evidence="2" id="KW-0597">Phosphoprotein</keyword>
<name>A0A4S2N0J5_9PEZI</name>
<dbReference type="EMBL" id="ML220115">
    <property type="protein sequence ID" value="TGZ82560.1"/>
    <property type="molecule type" value="Genomic_DNA"/>
</dbReference>
<dbReference type="CDD" id="cd05123">
    <property type="entry name" value="STKc_AGC"/>
    <property type="match status" value="1"/>
</dbReference>
<organism evidence="10 11">
    <name type="scientific">Ascodesmis nigricans</name>
    <dbReference type="NCBI Taxonomy" id="341454"/>
    <lineage>
        <taxon>Eukaryota</taxon>
        <taxon>Fungi</taxon>
        <taxon>Dikarya</taxon>
        <taxon>Ascomycota</taxon>
        <taxon>Pezizomycotina</taxon>
        <taxon>Pezizomycetes</taxon>
        <taxon>Pezizales</taxon>
        <taxon>Ascodesmidaceae</taxon>
        <taxon>Ascodesmis</taxon>
    </lineage>
</organism>
<feature type="domain" description="AGC-kinase C-terminal" evidence="9">
    <location>
        <begin position="511"/>
        <end position="590"/>
    </location>
</feature>
<dbReference type="InParanoid" id="A0A4S2N0J5"/>
<evidence type="ECO:0000256" key="2">
    <source>
        <dbReference type="ARBA" id="ARBA00022553"/>
    </source>
</evidence>
<dbReference type="PROSITE" id="PS50011">
    <property type="entry name" value="PROTEIN_KINASE_DOM"/>
    <property type="match status" value="1"/>
</dbReference>
<evidence type="ECO:0000256" key="4">
    <source>
        <dbReference type="ARBA" id="ARBA00022741"/>
    </source>
</evidence>
<dbReference type="InterPro" id="IPR008271">
    <property type="entry name" value="Ser/Thr_kinase_AS"/>
</dbReference>
<dbReference type="PANTHER" id="PTHR24351">
    <property type="entry name" value="RIBOSOMAL PROTEIN S6 KINASE"/>
    <property type="match status" value="1"/>
</dbReference>
<dbReference type="OrthoDB" id="63267at2759"/>
<feature type="domain" description="Protein kinase" evidence="8">
    <location>
        <begin position="248"/>
        <end position="510"/>
    </location>
</feature>
<evidence type="ECO:0000256" key="7">
    <source>
        <dbReference type="SAM" id="MobiDB-lite"/>
    </source>
</evidence>
<reference evidence="10 11" key="1">
    <citation type="submission" date="2019-04" db="EMBL/GenBank/DDBJ databases">
        <title>Comparative genomics and transcriptomics to analyze fruiting body development in filamentous ascomycetes.</title>
        <authorList>
            <consortium name="DOE Joint Genome Institute"/>
            <person name="Lutkenhaus R."/>
            <person name="Traeger S."/>
            <person name="Breuer J."/>
            <person name="Kuo A."/>
            <person name="Lipzen A."/>
            <person name="Pangilinan J."/>
            <person name="Dilworth D."/>
            <person name="Sandor L."/>
            <person name="Poggeler S."/>
            <person name="Barry K."/>
            <person name="Grigoriev I.V."/>
            <person name="Nowrousian M."/>
        </authorList>
    </citation>
    <scope>NUCLEOTIDE SEQUENCE [LARGE SCALE GENOMIC DNA]</scope>
    <source>
        <strain evidence="10 11">CBS 389.68</strain>
    </source>
</reference>
<dbReference type="FunCoup" id="A0A4S2N0J5">
    <property type="interactions" value="114"/>
</dbReference>
<evidence type="ECO:0000256" key="6">
    <source>
        <dbReference type="ARBA" id="ARBA00022840"/>
    </source>
</evidence>
<keyword evidence="11" id="KW-1185">Reference proteome</keyword>
<dbReference type="AlphaFoldDB" id="A0A4S2N0J5"/>
<feature type="compositionally biased region" description="Low complexity" evidence="7">
    <location>
        <begin position="64"/>
        <end position="84"/>
    </location>
</feature>
<dbReference type="InterPro" id="IPR000719">
    <property type="entry name" value="Prot_kinase_dom"/>
</dbReference>
<evidence type="ECO:0000313" key="11">
    <source>
        <dbReference type="Proteomes" id="UP000298138"/>
    </source>
</evidence>
<dbReference type="SMART" id="SM00220">
    <property type="entry name" value="S_TKc"/>
    <property type="match status" value="1"/>
</dbReference>
<accession>A0A4S2N0J5</accession>
<protein>
    <submittedName>
        <fullName evidence="10">Pkinase-domain-containing protein</fullName>
    </submittedName>
</protein>
<dbReference type="GO" id="GO:0005524">
    <property type="term" value="F:ATP binding"/>
    <property type="evidence" value="ECO:0007669"/>
    <property type="project" value="UniProtKB-KW"/>
</dbReference>
<evidence type="ECO:0000256" key="3">
    <source>
        <dbReference type="ARBA" id="ARBA00022679"/>
    </source>
</evidence>
<keyword evidence="4" id="KW-0547">Nucleotide-binding</keyword>
<dbReference type="InterPro" id="IPR011009">
    <property type="entry name" value="Kinase-like_dom_sf"/>
</dbReference>
<dbReference type="InterPro" id="IPR000961">
    <property type="entry name" value="AGC-kinase_C"/>
</dbReference>
<evidence type="ECO:0000259" key="8">
    <source>
        <dbReference type="PROSITE" id="PS50011"/>
    </source>
</evidence>
<dbReference type="GO" id="GO:0004674">
    <property type="term" value="F:protein serine/threonine kinase activity"/>
    <property type="evidence" value="ECO:0007669"/>
    <property type="project" value="UniProtKB-KW"/>
</dbReference>
<dbReference type="PROSITE" id="PS51285">
    <property type="entry name" value="AGC_KINASE_CTER"/>
    <property type="match status" value="1"/>
</dbReference>
<feature type="compositionally biased region" description="Low complexity" evidence="7">
    <location>
        <begin position="1"/>
        <end position="19"/>
    </location>
</feature>
<evidence type="ECO:0000313" key="10">
    <source>
        <dbReference type="EMBL" id="TGZ82560.1"/>
    </source>
</evidence>
<feature type="compositionally biased region" description="Polar residues" evidence="7">
    <location>
        <begin position="22"/>
        <end position="36"/>
    </location>
</feature>
<evidence type="ECO:0000256" key="5">
    <source>
        <dbReference type="ARBA" id="ARBA00022777"/>
    </source>
</evidence>
<sequence>MPRSWASAASGNASKAAIAGPQLQTPNISGLPTSRPGTPLKENGASDTAFPPLSKYGTAKGGLAQIIAGGSAASSRAPSQAPSRVPTDDERSKTTATPKKKKKTKKAKAGNKAAIVNTSGLEKPDFLLPKAPTAPVKKETQIPRLPSSDEEDWKFLKQRITPHLKSGAPSPPLSGLSSLLSQAHPGDLVSVVDESSTTSDDECPTPTVTYEVAIADEYVAGDAESRPPSRMGRPIPGEHRRKVTSADFEVLKCLGKGAFGSVTLVRHNSTGKLYAQKQFKKASLVIHKRVVEQTKTERAILESVRHPNVVKLYYAFQDHEKLYLILQYAEGGELFHHLAETRMFSEDTTAFYIAQLVLALEHLHHNVGVVYRDLKPENCLLDRQGHLLLTDFGLSKVRTDEERCNSYVGTPQYMAPEVLAADGKTEYGVEVDWWGVGVMTFELLTGDVPFKGNTPQKVETNIQKRAIPLPPYMSRDAKDIITRLLKKNPAQRLGYHGQKDIAVIKKHRFFRKIDWKALENRDMDPPIRPLVTDPELAENFSESFTMLPLSPVTMVSPIARGLPMMQREREKEDPFGGFSFVAGSLLEHHFLEERYPVGGSVC</sequence>
<dbReference type="SUPFAM" id="SSF56112">
    <property type="entry name" value="Protein kinase-like (PK-like)"/>
    <property type="match status" value="1"/>
</dbReference>
<dbReference type="Proteomes" id="UP000298138">
    <property type="component" value="Unassembled WGS sequence"/>
</dbReference>
<dbReference type="FunFam" id="3.30.200.20:FF:000222">
    <property type="entry name" value="Serine/threonine-protein kinase psk1"/>
    <property type="match status" value="1"/>
</dbReference>
<dbReference type="InterPro" id="IPR045270">
    <property type="entry name" value="STKc_AGC"/>
</dbReference>
<dbReference type="STRING" id="341454.A0A4S2N0J5"/>
<dbReference type="Gene3D" id="3.30.200.20">
    <property type="entry name" value="Phosphorylase Kinase, domain 1"/>
    <property type="match status" value="1"/>
</dbReference>
<keyword evidence="6" id="KW-0067">ATP-binding</keyword>
<proteinExistence type="predicted"/>
<dbReference type="FunFam" id="1.10.510.10:FF:000048">
    <property type="entry name" value="Protein kinase C"/>
    <property type="match status" value="1"/>
</dbReference>
<evidence type="ECO:0000256" key="1">
    <source>
        <dbReference type="ARBA" id="ARBA00022527"/>
    </source>
</evidence>
<gene>
    <name evidence="10" type="ORF">EX30DRAFT_305272</name>
</gene>
<feature type="compositionally biased region" description="Basic residues" evidence="7">
    <location>
        <begin position="98"/>
        <end position="109"/>
    </location>
</feature>
<dbReference type="PROSITE" id="PS00108">
    <property type="entry name" value="PROTEIN_KINASE_ST"/>
    <property type="match status" value="1"/>
</dbReference>
<keyword evidence="5 10" id="KW-0418">Kinase</keyword>
<dbReference type="SMART" id="SM00133">
    <property type="entry name" value="S_TK_X"/>
    <property type="match status" value="1"/>
</dbReference>